<sequence>MSTYSRMIEVSPAFAPRETTMDQLTQIYDFADSTQWEAWLAANHDRSAEVWLKIAKKHASGATITITEALDGALCYGWIDSHRRGLDADHFLQRYSPRRPKSPWSLVNVGKVEALIAAGRMREPGWAAVRAARADGRWFAAYEPQRSATVPADLSAALARSPQARTRFDGLGRTEQYALFLPLMKARTGAERAARLRRMIDELGHVAD</sequence>
<evidence type="ECO:0000313" key="2">
    <source>
        <dbReference type="Proteomes" id="UP001611415"/>
    </source>
</evidence>
<comment type="caution">
    <text evidence="1">The sequence shown here is derived from an EMBL/GenBank/DDBJ whole genome shotgun (WGS) entry which is preliminary data.</text>
</comment>
<protein>
    <submittedName>
        <fullName evidence="1">YdeI family protein</fullName>
    </submittedName>
</protein>
<dbReference type="EMBL" id="JBIRYO010000005">
    <property type="protein sequence ID" value="MFI2473744.1"/>
    <property type="molecule type" value="Genomic_DNA"/>
</dbReference>
<name>A0ABW7WY41_9NOCA</name>
<dbReference type="Proteomes" id="UP001611415">
    <property type="component" value="Unassembled WGS sequence"/>
</dbReference>
<reference evidence="1 2" key="1">
    <citation type="submission" date="2024-10" db="EMBL/GenBank/DDBJ databases">
        <title>The Natural Products Discovery Center: Release of the First 8490 Sequenced Strains for Exploring Actinobacteria Biosynthetic Diversity.</title>
        <authorList>
            <person name="Kalkreuter E."/>
            <person name="Kautsar S.A."/>
            <person name="Yang D."/>
            <person name="Bader C.D."/>
            <person name="Teijaro C.N."/>
            <person name="Fluegel L."/>
            <person name="Davis C.M."/>
            <person name="Simpson J.R."/>
            <person name="Lauterbach L."/>
            <person name="Steele A.D."/>
            <person name="Gui C."/>
            <person name="Meng S."/>
            <person name="Li G."/>
            <person name="Viehrig K."/>
            <person name="Ye F."/>
            <person name="Su P."/>
            <person name="Kiefer A.F."/>
            <person name="Nichols A."/>
            <person name="Cepeda A.J."/>
            <person name="Yan W."/>
            <person name="Fan B."/>
            <person name="Jiang Y."/>
            <person name="Adhikari A."/>
            <person name="Zheng C.-J."/>
            <person name="Schuster L."/>
            <person name="Cowan T.M."/>
            <person name="Smanski M.J."/>
            <person name="Chevrette M.G."/>
            <person name="De Carvalho L.P.S."/>
            <person name="Shen B."/>
        </authorList>
    </citation>
    <scope>NUCLEOTIDE SEQUENCE [LARGE SCALE GENOMIC DNA]</scope>
    <source>
        <strain evidence="1 2">NPDC019275</strain>
    </source>
</reference>
<proteinExistence type="predicted"/>
<accession>A0ABW7WY41</accession>
<dbReference type="Pfam" id="PF13376">
    <property type="entry name" value="OmdA"/>
    <property type="match status" value="1"/>
</dbReference>
<evidence type="ECO:0000313" key="1">
    <source>
        <dbReference type="EMBL" id="MFI2473744.1"/>
    </source>
</evidence>
<organism evidence="1 2">
    <name type="scientific">Nocardia xishanensis</name>
    <dbReference type="NCBI Taxonomy" id="238964"/>
    <lineage>
        <taxon>Bacteria</taxon>
        <taxon>Bacillati</taxon>
        <taxon>Actinomycetota</taxon>
        <taxon>Actinomycetes</taxon>
        <taxon>Mycobacteriales</taxon>
        <taxon>Nocardiaceae</taxon>
        <taxon>Nocardia</taxon>
    </lineage>
</organism>
<dbReference type="RefSeq" id="WP_357406471.1">
    <property type="nucleotide sequence ID" value="NZ_JBEYCD010000008.1"/>
</dbReference>
<keyword evidence="2" id="KW-1185">Reference proteome</keyword>
<gene>
    <name evidence="1" type="ORF">ACH49W_10250</name>
</gene>